<feature type="region of interest" description="Disordered" evidence="5">
    <location>
        <begin position="1195"/>
        <end position="1231"/>
    </location>
</feature>
<dbReference type="InterPro" id="IPR011545">
    <property type="entry name" value="DEAD/DEAH_box_helicase_dom"/>
</dbReference>
<dbReference type="GO" id="GO:0005524">
    <property type="term" value="F:ATP binding"/>
    <property type="evidence" value="ECO:0007669"/>
    <property type="project" value="UniProtKB-KW"/>
</dbReference>
<gene>
    <name evidence="8" type="ORF">PFISCL1PPCAC_10141</name>
</gene>
<protein>
    <recommendedName>
        <fullName evidence="10">Helicase</fullName>
    </recommendedName>
</protein>
<dbReference type="Pfam" id="PF26076">
    <property type="entry name" value="WHD_DDX60"/>
    <property type="match status" value="1"/>
</dbReference>
<keyword evidence="1" id="KW-0547">Nucleotide-binding</keyword>
<reference evidence="8" key="1">
    <citation type="submission" date="2023-10" db="EMBL/GenBank/DDBJ databases">
        <title>Genome assembly of Pristionchus species.</title>
        <authorList>
            <person name="Yoshida K."/>
            <person name="Sommer R.J."/>
        </authorList>
    </citation>
    <scope>NUCLEOTIDE SEQUENCE</scope>
    <source>
        <strain evidence="8">RS5133</strain>
    </source>
</reference>
<dbReference type="InterPro" id="IPR001650">
    <property type="entry name" value="Helicase_C-like"/>
</dbReference>
<feature type="region of interest" description="Disordered" evidence="5">
    <location>
        <begin position="581"/>
        <end position="607"/>
    </location>
</feature>
<sequence length="1726" mass="195739">MSGNWDDTDSEDDNVEIVDKPVIIARSRQPSIAKSLEKAGVEILENPIEGSENNQDDSDDSMSVGSYESEDFETHEGEVIVLDFDATANMKKMIAQFYVEQRNIISEFADTEIFVISLDSLIIECLEHKYHDWTLAGQSIVLAAQIDRFLNQFTLMGGRFKLVVFTDLWTHFSRDTTLSFVRCSAIAHIQSGQYAKDLEFFHSPLDQRWSAFLKQITPSFMMISTDNISVEVSGSEDINLSPQLETIVLHALSQKVPIVPLYEIKVNFSDVTAFFIDPKLMVMHNWESFCAAHWDCSSELLRLATIPSIDVSSITSAAQLWAKIIAEAKSSGSEGQSEHFDSLCCAVLLSTLICNKRGPKRTYLASRTDGKRGLDVIKDRRLLLKTAVGYLEKIDYKTAKFPLGDLWDGRMIISIFDEICANEAVMPYRVQEEFAKLHIEAKLAKSIAVDTNERLFETVDESENPLKKLPILYEIESNFLAKLIPEMKELDSQNKVKDGRKQDYADWFKDNMMWKFKEVEEEFTKPPEKIENLWQLRRANKMKQFMSRWYEMFSNSLEGRGSNLLVDFSRTPKGYMVAEAEKKDDKKGGKGGWSGQKAGGGTVKPGAKSKKDLIMEANKSAKNAKIADGEKERIKFGLKQGKNAISYLESLVSSLDLNESKALCEYEMTVKIGKILVDEMAGKDRVGERRVEAVRLVGLIKNCLTKHWTHLDDKQKSIVVDLWVSLGFEAPAGSKPSSDAKNKKLDLDINMVYYQMEHAGELIDIQSDAQKDPRVTGFAPDAWQRRMLDAVDLGNSALIIAPTSAGKTFVSYYCIEKVLRSSDEDVVVYVSPSKALTNQVCGSIYARFRNKTLLRGKSLFGALTNDYDNNALTCQVLVTVPDALENLLLSTNPMVQQFASRIKYVIFDEVHSIGASIEAPIWEHLLLFIRCPFIALSATIGNAEKLHEWLDKGEQVKSGGKRKVDLITYGERYSELEMAIQKIEKPQPIDEEGEEREKEVKKVDGDCIQQFMPYGVFTPEKMRMFGIPEDQQLTSRQVLQLYRMMSEVDDTIKKSLEPCTYFKYEPGTNVWLSRSGLRALEGELKKKLLEWLNTDEKKISNVLTKLGEPVKDQLEHRAIPFNRVEVAMNNIIPLVDELKEKAMLPAICFNDDRTVCEELARKLCEELEERQKEFEESAEFKTKFMIKDEEKMAKAAKRKRDAKEKKDKRKDKGGEKGEEGESAQREDDGAADEMDPLMMQKAKMKAALAKFKLHGRIFDDDVYEKVVERMNRASKNKESTKFLLRLFERGIGFHHAGLNTQERGAVEILFRSGHLALIFSTSTLALGMNMPCKTVIFGVDTHNLNPLLFRQMSGRAGRRGFDRSGTVVFMGIPTGKIRRLLTASLSNLQGNPPFTTSYLLRLLAYVHHDFVVQDEKGVSLNTLDKRAESAITLLSNSFSLFTRSQATDGSLQKQLRLFVAFSVQLLRHLQLIDNKGRAKGMWQLAVNIKEAPGNLLLVHLLHNGVFHSYCKKFSGEELKRKMLMLLSSLFNRLRLPPSFRPDDKGSYPSATNAAVFIDPVPKDVRKHIDEYNETVLSLFRQFTKASAPNGRLVDDRFAVSGAKDETISLFPQYLVTPLYEGHSSDISFLPTLNLDEVDHRGRKVHYNAFAYDFWVHESRSSLWTINRIPSGSMWALVSEFKNMLGHFSEAMQVVARPTDPVAELMKQLAYEYDVKFRKAFGMKLNL</sequence>
<dbReference type="GO" id="GO:0003676">
    <property type="term" value="F:nucleic acid binding"/>
    <property type="evidence" value="ECO:0007669"/>
    <property type="project" value="InterPro"/>
</dbReference>
<dbReference type="GO" id="GO:0004386">
    <property type="term" value="F:helicase activity"/>
    <property type="evidence" value="ECO:0007669"/>
    <property type="project" value="UniProtKB-KW"/>
</dbReference>
<organism evidence="8 9">
    <name type="scientific">Pristionchus fissidentatus</name>
    <dbReference type="NCBI Taxonomy" id="1538716"/>
    <lineage>
        <taxon>Eukaryota</taxon>
        <taxon>Metazoa</taxon>
        <taxon>Ecdysozoa</taxon>
        <taxon>Nematoda</taxon>
        <taxon>Chromadorea</taxon>
        <taxon>Rhabditida</taxon>
        <taxon>Rhabditina</taxon>
        <taxon>Diplogasteromorpha</taxon>
        <taxon>Diplogasteroidea</taxon>
        <taxon>Neodiplogasteridae</taxon>
        <taxon>Pristionchus</taxon>
    </lineage>
</organism>
<dbReference type="Pfam" id="PF00271">
    <property type="entry name" value="Helicase_C"/>
    <property type="match status" value="1"/>
</dbReference>
<accession>A0AAV5VH84</accession>
<dbReference type="PROSITE" id="PS51192">
    <property type="entry name" value="HELICASE_ATP_BIND_1"/>
    <property type="match status" value="1"/>
</dbReference>
<dbReference type="GO" id="GO:0005737">
    <property type="term" value="C:cytoplasm"/>
    <property type="evidence" value="ECO:0007669"/>
    <property type="project" value="TreeGrafter"/>
</dbReference>
<evidence type="ECO:0000256" key="4">
    <source>
        <dbReference type="ARBA" id="ARBA00022840"/>
    </source>
</evidence>
<feature type="domain" description="Helicase ATP-binding" evidence="6">
    <location>
        <begin position="788"/>
        <end position="958"/>
    </location>
</feature>
<evidence type="ECO:0000259" key="7">
    <source>
        <dbReference type="PROSITE" id="PS51194"/>
    </source>
</evidence>
<dbReference type="Pfam" id="PF23002">
    <property type="entry name" value="PIN-like_DDX60"/>
    <property type="match status" value="1"/>
</dbReference>
<keyword evidence="4" id="KW-0067">ATP-binding</keyword>
<dbReference type="InterPro" id="IPR055124">
    <property type="entry name" value="PIN-like_DDX60"/>
</dbReference>
<evidence type="ECO:0000313" key="9">
    <source>
        <dbReference type="Proteomes" id="UP001432322"/>
    </source>
</evidence>
<evidence type="ECO:0000256" key="1">
    <source>
        <dbReference type="ARBA" id="ARBA00022741"/>
    </source>
</evidence>
<dbReference type="PROSITE" id="PS51194">
    <property type="entry name" value="HELICASE_CTER"/>
    <property type="match status" value="1"/>
</dbReference>
<dbReference type="PANTHER" id="PTHR44533">
    <property type="entry name" value="DEAD/H RNA HELICASE, PUTATIVE-RELATED"/>
    <property type="match status" value="1"/>
</dbReference>
<evidence type="ECO:0000256" key="2">
    <source>
        <dbReference type="ARBA" id="ARBA00022801"/>
    </source>
</evidence>
<dbReference type="InterPro" id="IPR027417">
    <property type="entry name" value="P-loop_NTPase"/>
</dbReference>
<dbReference type="Proteomes" id="UP001432322">
    <property type="component" value="Unassembled WGS sequence"/>
</dbReference>
<dbReference type="PANTHER" id="PTHR44533:SF4">
    <property type="entry name" value="DEAD_H RNA HELICASE, PUTATIVE-RELATED"/>
    <property type="match status" value="1"/>
</dbReference>
<feature type="domain" description="Helicase C-terminal" evidence="7">
    <location>
        <begin position="1243"/>
        <end position="1399"/>
    </location>
</feature>
<dbReference type="SMART" id="SM00487">
    <property type="entry name" value="DEXDc"/>
    <property type="match status" value="1"/>
</dbReference>
<evidence type="ECO:0000256" key="3">
    <source>
        <dbReference type="ARBA" id="ARBA00022806"/>
    </source>
</evidence>
<dbReference type="InterPro" id="IPR052431">
    <property type="entry name" value="SKI2_subfamily_helicases"/>
</dbReference>
<keyword evidence="2" id="KW-0378">Hydrolase</keyword>
<dbReference type="FunFam" id="3.40.50.300:FF:001039">
    <property type="entry name" value="ATP-dependent RNA helicase DDX60"/>
    <property type="match status" value="1"/>
</dbReference>
<feature type="region of interest" description="Disordered" evidence="5">
    <location>
        <begin position="43"/>
        <end position="71"/>
    </location>
</feature>
<feature type="compositionally biased region" description="Gly residues" evidence="5">
    <location>
        <begin position="590"/>
        <end position="603"/>
    </location>
</feature>
<keyword evidence="9" id="KW-1185">Reference proteome</keyword>
<dbReference type="SUPFAM" id="SSF52540">
    <property type="entry name" value="P-loop containing nucleoside triphosphate hydrolases"/>
    <property type="match status" value="1"/>
</dbReference>
<dbReference type="SMART" id="SM00490">
    <property type="entry name" value="HELICc"/>
    <property type="match status" value="1"/>
</dbReference>
<comment type="caution">
    <text evidence="8">The sequence shown here is derived from an EMBL/GenBank/DDBJ whole genome shotgun (WGS) entry which is preliminary data.</text>
</comment>
<evidence type="ECO:0000256" key="5">
    <source>
        <dbReference type="SAM" id="MobiDB-lite"/>
    </source>
</evidence>
<keyword evidence="3" id="KW-0347">Helicase</keyword>
<dbReference type="Gene3D" id="3.40.50.300">
    <property type="entry name" value="P-loop containing nucleotide triphosphate hydrolases"/>
    <property type="match status" value="2"/>
</dbReference>
<dbReference type="InterPro" id="IPR014001">
    <property type="entry name" value="Helicase_ATP-bd"/>
</dbReference>
<proteinExistence type="predicted"/>
<name>A0AAV5VH84_9BILA</name>
<evidence type="ECO:0008006" key="10">
    <source>
        <dbReference type="Google" id="ProtNLM"/>
    </source>
</evidence>
<dbReference type="Pfam" id="PF00270">
    <property type="entry name" value="DEAD"/>
    <property type="match status" value="1"/>
</dbReference>
<feature type="compositionally biased region" description="Basic and acidic residues" evidence="5">
    <location>
        <begin position="1201"/>
        <end position="1228"/>
    </location>
</feature>
<dbReference type="InterPro" id="IPR059032">
    <property type="entry name" value="WHD_DDX60"/>
</dbReference>
<evidence type="ECO:0000259" key="6">
    <source>
        <dbReference type="PROSITE" id="PS51192"/>
    </source>
</evidence>
<dbReference type="GO" id="GO:0016787">
    <property type="term" value="F:hydrolase activity"/>
    <property type="evidence" value="ECO:0007669"/>
    <property type="project" value="UniProtKB-KW"/>
</dbReference>
<dbReference type="EMBL" id="BTSY01000003">
    <property type="protein sequence ID" value="GMT18844.1"/>
    <property type="molecule type" value="Genomic_DNA"/>
</dbReference>
<evidence type="ECO:0000313" key="8">
    <source>
        <dbReference type="EMBL" id="GMT18844.1"/>
    </source>
</evidence>